<reference evidence="7 8" key="1">
    <citation type="submission" date="2020-11" db="EMBL/GenBank/DDBJ databases">
        <authorList>
            <person name="Lassalle F."/>
        </authorList>
    </citation>
    <scope>NUCLEOTIDE SEQUENCE [LARGE SCALE GENOMIC DNA]</scope>
    <source>
        <strain evidence="7 8">JC140</strain>
    </source>
</reference>
<organism evidence="7 8">
    <name type="scientific">Pseudorhizobium endolithicum</name>
    <dbReference type="NCBI Taxonomy" id="1191678"/>
    <lineage>
        <taxon>Bacteria</taxon>
        <taxon>Pseudomonadati</taxon>
        <taxon>Pseudomonadota</taxon>
        <taxon>Alphaproteobacteria</taxon>
        <taxon>Hyphomicrobiales</taxon>
        <taxon>Rhizobiaceae</taxon>
        <taxon>Rhizobium/Agrobacterium group</taxon>
        <taxon>Pseudorhizobium</taxon>
    </lineage>
</organism>
<dbReference type="InterPro" id="IPR007867">
    <property type="entry name" value="GMC_OxRtase_C"/>
</dbReference>
<comment type="caution">
    <text evidence="7">The sequence shown here is derived from an EMBL/GenBank/DDBJ whole genome shotgun (WGS) entry which is preliminary data.</text>
</comment>
<evidence type="ECO:0000313" key="8">
    <source>
        <dbReference type="Proteomes" id="UP000606921"/>
    </source>
</evidence>
<keyword evidence="5" id="KW-0560">Oxidoreductase</keyword>
<dbReference type="SUPFAM" id="SSF51905">
    <property type="entry name" value="FAD/NAD(P)-binding domain"/>
    <property type="match status" value="1"/>
</dbReference>
<evidence type="ECO:0000313" key="7">
    <source>
        <dbReference type="EMBL" id="CAD7032218.1"/>
    </source>
</evidence>
<evidence type="ECO:0000256" key="2">
    <source>
        <dbReference type="ARBA" id="ARBA00010790"/>
    </source>
</evidence>
<accession>A0ABN7JHW2</accession>
<evidence type="ECO:0000256" key="5">
    <source>
        <dbReference type="ARBA" id="ARBA00023002"/>
    </source>
</evidence>
<dbReference type="PANTHER" id="PTHR42784">
    <property type="entry name" value="PYRANOSE 2-OXIDASE"/>
    <property type="match status" value="1"/>
</dbReference>
<evidence type="ECO:0000256" key="4">
    <source>
        <dbReference type="ARBA" id="ARBA00022827"/>
    </source>
</evidence>
<sequence>MLIEGTESLFDKTWNVCVIGAGPVGITAALELASNGQHVLLLESGVMEPDPSIQELSDATLVNRCSHADLSIAVQRSFGGTSNLWGAACIPLDPIDFESRPTVTGATWPISYDDFACYLPDACEYAQCGMPQFQASIDGMPKGSSEFRSDGLVRYSQKPNFGRAYEEAIRSSAMIDVRLGVTVTEPHFSESGIVEALTVVDRSGNRGLVRAQVFLVACGGVETARLLLSGQISAPLRFGGDDGPLGRGYMGHLSGQLAEIEMFNASFDKGMDFFRPEGGAYARRRLVASRDIQLEESLTNIAFWPVTPEFGDPAHRDAILSLAYLVLTYPPLGRLVVSEAIRQFNVGNREIARLPHVVNLIRGFPSAVCFLPPFLYRRLVAQPRLPGLHLRNPGRRYALHYNAEHLPNPNSRIQLDSRRDPTGCHRAAINLQFSRSDAEPVVRAHSMLADWLSKNRLGNLIWRCPKEQQVDYVLEHARDGVHQIGTARMAATPQDGVVDENCCAFGSRNLYVAGSAVFPTSGHANPTLSAIALAVRTSRHIASRLSKLPRVASAKAKCMLVGIGVTEATFKFEHLLGC</sequence>
<comment type="cofactor">
    <cofactor evidence="1">
        <name>FAD</name>
        <dbReference type="ChEBI" id="CHEBI:57692"/>
    </cofactor>
</comment>
<protein>
    <submittedName>
        <fullName evidence="7">GMC family oxidoreductase</fullName>
    </submittedName>
</protein>
<evidence type="ECO:0000259" key="6">
    <source>
        <dbReference type="Pfam" id="PF05199"/>
    </source>
</evidence>
<proteinExistence type="inferred from homology"/>
<gene>
    <name evidence="7" type="ORF">REJC140_03023</name>
</gene>
<keyword evidence="8" id="KW-1185">Reference proteome</keyword>
<name>A0ABN7JHW2_9HYPH</name>
<keyword evidence="4" id="KW-0274">FAD</keyword>
<dbReference type="InterPro" id="IPR036188">
    <property type="entry name" value="FAD/NAD-bd_sf"/>
</dbReference>
<dbReference type="Pfam" id="PF05199">
    <property type="entry name" value="GMC_oxred_C"/>
    <property type="match status" value="1"/>
</dbReference>
<feature type="domain" description="Glucose-methanol-choline oxidoreductase C-terminal" evidence="6">
    <location>
        <begin position="407"/>
        <end position="534"/>
    </location>
</feature>
<dbReference type="PANTHER" id="PTHR42784:SF1">
    <property type="entry name" value="PYRANOSE 2-OXIDASE"/>
    <property type="match status" value="1"/>
</dbReference>
<dbReference type="InterPro" id="IPR051473">
    <property type="entry name" value="P2Ox-like"/>
</dbReference>
<evidence type="ECO:0000256" key="3">
    <source>
        <dbReference type="ARBA" id="ARBA00022630"/>
    </source>
</evidence>
<dbReference type="EMBL" id="CABFWF030000010">
    <property type="protein sequence ID" value="CAD7032218.1"/>
    <property type="molecule type" value="Genomic_DNA"/>
</dbReference>
<keyword evidence="3" id="KW-0285">Flavoprotein</keyword>
<evidence type="ECO:0000256" key="1">
    <source>
        <dbReference type="ARBA" id="ARBA00001974"/>
    </source>
</evidence>
<dbReference type="Gene3D" id="3.50.50.60">
    <property type="entry name" value="FAD/NAD(P)-binding domain"/>
    <property type="match status" value="2"/>
</dbReference>
<dbReference type="Proteomes" id="UP000606921">
    <property type="component" value="Unassembled WGS sequence"/>
</dbReference>
<comment type="similarity">
    <text evidence="2">Belongs to the GMC oxidoreductase family.</text>
</comment>
<dbReference type="RefSeq" id="WP_142592177.1">
    <property type="nucleotide sequence ID" value="NZ_CABFWF030000010.1"/>
</dbReference>